<dbReference type="Proteomes" id="UP000078492">
    <property type="component" value="Unassembled WGS sequence"/>
</dbReference>
<dbReference type="EMBL" id="KQ979480">
    <property type="protein sequence ID" value="KYN21245.1"/>
    <property type="molecule type" value="Genomic_DNA"/>
</dbReference>
<gene>
    <name evidence="1" type="ORF">ALC57_06343</name>
</gene>
<evidence type="ECO:0000313" key="1">
    <source>
        <dbReference type="EMBL" id="KYN21245.1"/>
    </source>
</evidence>
<evidence type="ECO:0008006" key="3">
    <source>
        <dbReference type="Google" id="ProtNLM"/>
    </source>
</evidence>
<reference evidence="1 2" key="1">
    <citation type="submission" date="2015-09" db="EMBL/GenBank/DDBJ databases">
        <title>Trachymyrmex cornetzi WGS genome.</title>
        <authorList>
            <person name="Nygaard S."/>
            <person name="Hu H."/>
            <person name="Boomsma J."/>
            <person name="Zhang G."/>
        </authorList>
    </citation>
    <scope>NUCLEOTIDE SEQUENCE [LARGE SCALE GENOMIC DNA]</scope>
    <source>
        <strain evidence="1">Tcor2-1</strain>
        <tissue evidence="1">Whole body</tissue>
    </source>
</reference>
<keyword evidence="2" id="KW-1185">Reference proteome</keyword>
<dbReference type="AlphaFoldDB" id="A0A151J913"/>
<accession>A0A151J913</accession>
<organism evidence="1 2">
    <name type="scientific">Trachymyrmex cornetzi</name>
    <dbReference type="NCBI Taxonomy" id="471704"/>
    <lineage>
        <taxon>Eukaryota</taxon>
        <taxon>Metazoa</taxon>
        <taxon>Ecdysozoa</taxon>
        <taxon>Arthropoda</taxon>
        <taxon>Hexapoda</taxon>
        <taxon>Insecta</taxon>
        <taxon>Pterygota</taxon>
        <taxon>Neoptera</taxon>
        <taxon>Endopterygota</taxon>
        <taxon>Hymenoptera</taxon>
        <taxon>Apocrita</taxon>
        <taxon>Aculeata</taxon>
        <taxon>Formicoidea</taxon>
        <taxon>Formicidae</taxon>
        <taxon>Myrmicinae</taxon>
        <taxon>Trachymyrmex</taxon>
    </lineage>
</organism>
<sequence>MAAQKAAGKCSGLRVICLGSPLSELSFFELCISHAASYVDGIICMGDFNIDMLSDLNPRVGNIKDIVSLFSLNQKLSALPLELLATLLPCLI</sequence>
<protein>
    <recommendedName>
        <fullName evidence="3">Endonuclease/exonuclease/phosphatase domain-containing protein</fullName>
    </recommendedName>
</protein>
<proteinExistence type="predicted"/>
<name>A0A151J913_9HYME</name>
<evidence type="ECO:0000313" key="2">
    <source>
        <dbReference type="Proteomes" id="UP000078492"/>
    </source>
</evidence>